<dbReference type="Gene3D" id="1.20.1250.20">
    <property type="entry name" value="MFS general substrate transporter like domains"/>
    <property type="match status" value="1"/>
</dbReference>
<keyword evidence="8" id="KW-0732">Signal</keyword>
<reference evidence="11" key="2">
    <citation type="submission" date="2015-01" db="EMBL/GenBank/DDBJ databases">
        <title>Evolutionary Origins and Diversification of the Mycorrhizal Mutualists.</title>
        <authorList>
            <consortium name="DOE Joint Genome Institute"/>
            <consortium name="Mycorrhizal Genomics Consortium"/>
            <person name="Kohler A."/>
            <person name="Kuo A."/>
            <person name="Nagy L.G."/>
            <person name="Floudas D."/>
            <person name="Copeland A."/>
            <person name="Barry K.W."/>
            <person name="Cichocki N."/>
            <person name="Veneault-Fourrey C."/>
            <person name="LaButti K."/>
            <person name="Lindquist E.A."/>
            <person name="Lipzen A."/>
            <person name="Lundell T."/>
            <person name="Morin E."/>
            <person name="Murat C."/>
            <person name="Riley R."/>
            <person name="Ohm R."/>
            <person name="Sun H."/>
            <person name="Tunlid A."/>
            <person name="Henrissat B."/>
            <person name="Grigoriev I.V."/>
            <person name="Hibbett D.S."/>
            <person name="Martin F."/>
        </authorList>
    </citation>
    <scope>NUCLEOTIDE SEQUENCE [LARGE SCALE GENOMIC DNA]</scope>
    <source>
        <strain evidence="11">Zn</strain>
    </source>
</reference>
<feature type="transmembrane region" description="Helical" evidence="7">
    <location>
        <begin position="84"/>
        <end position="103"/>
    </location>
</feature>
<keyword evidence="5 7" id="KW-1133">Transmembrane helix</keyword>
<dbReference type="HOGENOM" id="CLU_001265_30_13_1"/>
<reference evidence="10 11" key="1">
    <citation type="submission" date="2014-04" db="EMBL/GenBank/DDBJ databases">
        <authorList>
            <consortium name="DOE Joint Genome Institute"/>
            <person name="Kuo A."/>
            <person name="Martino E."/>
            <person name="Perotto S."/>
            <person name="Kohler A."/>
            <person name="Nagy L.G."/>
            <person name="Floudas D."/>
            <person name="Copeland A."/>
            <person name="Barry K.W."/>
            <person name="Cichocki N."/>
            <person name="Veneault-Fourrey C."/>
            <person name="LaButti K."/>
            <person name="Lindquist E.A."/>
            <person name="Lipzen A."/>
            <person name="Lundell T."/>
            <person name="Morin E."/>
            <person name="Murat C."/>
            <person name="Sun H."/>
            <person name="Tunlid A."/>
            <person name="Henrissat B."/>
            <person name="Grigoriev I.V."/>
            <person name="Hibbett D.S."/>
            <person name="Martin F."/>
            <person name="Nordberg H.P."/>
            <person name="Cantor M.N."/>
            <person name="Hua S.X."/>
        </authorList>
    </citation>
    <scope>NUCLEOTIDE SEQUENCE [LARGE SCALE GENOMIC DNA]</scope>
    <source>
        <strain evidence="10 11">Zn</strain>
    </source>
</reference>
<dbReference type="InterPro" id="IPR005828">
    <property type="entry name" value="MFS_sugar_transport-like"/>
</dbReference>
<name>A0A0C3D5R5_OIDMZ</name>
<feature type="transmembrane region" description="Helical" evidence="7">
    <location>
        <begin position="439"/>
        <end position="457"/>
    </location>
</feature>
<accession>A0A0C3D5R5</accession>
<dbReference type="PANTHER" id="PTHR48022">
    <property type="entry name" value="PLASTIDIC GLUCOSE TRANSPORTER 4"/>
    <property type="match status" value="1"/>
</dbReference>
<dbReference type="AlphaFoldDB" id="A0A0C3D5R5"/>
<evidence type="ECO:0000256" key="1">
    <source>
        <dbReference type="ARBA" id="ARBA00004141"/>
    </source>
</evidence>
<proteinExistence type="inferred from homology"/>
<keyword evidence="3" id="KW-0813">Transport</keyword>
<feature type="transmembrane region" description="Helical" evidence="7">
    <location>
        <begin position="170"/>
        <end position="193"/>
    </location>
</feature>
<feature type="transmembrane region" description="Helical" evidence="7">
    <location>
        <begin position="335"/>
        <end position="358"/>
    </location>
</feature>
<feature type="transmembrane region" description="Helical" evidence="7">
    <location>
        <begin position="49"/>
        <end position="72"/>
    </location>
</feature>
<feature type="transmembrane region" description="Helical" evidence="7">
    <location>
        <begin position="370"/>
        <end position="389"/>
    </location>
</feature>
<evidence type="ECO:0000313" key="10">
    <source>
        <dbReference type="EMBL" id="KIM97247.1"/>
    </source>
</evidence>
<dbReference type="OrthoDB" id="6133115at2759"/>
<keyword evidence="11" id="KW-1185">Reference proteome</keyword>
<sequence>MYDRTLLICLDAILLVAFLNATSSGFDGSLLGSINAEPQYLNFFHLKSVGSSTGLVFILYNAASIVGCAFGGPIMDFFGRRRGMQSGCFFTIAGAALAAGAQTQEQFKASRFLLGFGVILQTLSAPVYVTEIIPPQWRGRLGGFYNTFYFTGSITGTGVVYGTSLMKGTIAWRLPLALQVIPPALVFLGCFLVPESPRWLASRGRMEEATALIYKYHGGPDNEVAKLEIREIETHIRNSKPQTAGDYIRGLWDYRELFSTHSARWRTGMITLITLASQFAGNTILTFFQPVMFTALGITSVQRKLLLTFASAIVSCSGAVIGSSTNDWIKRRYRFAFGSFCLAAALSLVAAMSSYVAASQALKEVPSTTISGFGIFGIFLFGWIFAFVYTPNQSLYCTEVTNQEIRAKGISLHSLESNLVTILFTYTTSIALGTISWKYYFVWIAVDIVSGFLWWFLGVEVVGRTIEELDACFEAPFPPGASWKLTKVVRTEDGTLAIKG</sequence>
<feature type="domain" description="Major facilitator superfamily (MFS) profile" evidence="9">
    <location>
        <begin position="13"/>
        <end position="462"/>
    </location>
</feature>
<evidence type="ECO:0000256" key="8">
    <source>
        <dbReference type="SAM" id="SignalP"/>
    </source>
</evidence>
<feature type="transmembrane region" description="Helical" evidence="7">
    <location>
        <begin position="109"/>
        <end position="129"/>
    </location>
</feature>
<dbReference type="FunFam" id="1.20.1250.20:FF:000134">
    <property type="entry name" value="MFS sugar transporter protein"/>
    <property type="match status" value="1"/>
</dbReference>
<dbReference type="Proteomes" id="UP000054321">
    <property type="component" value="Unassembled WGS sequence"/>
</dbReference>
<dbReference type="SUPFAM" id="SSF103473">
    <property type="entry name" value="MFS general substrate transporter"/>
    <property type="match status" value="1"/>
</dbReference>
<dbReference type="InterPro" id="IPR005829">
    <property type="entry name" value="Sugar_transporter_CS"/>
</dbReference>
<feature type="transmembrane region" description="Helical" evidence="7">
    <location>
        <begin position="305"/>
        <end position="323"/>
    </location>
</feature>
<evidence type="ECO:0000259" key="9">
    <source>
        <dbReference type="PROSITE" id="PS50850"/>
    </source>
</evidence>
<feature type="transmembrane region" description="Helical" evidence="7">
    <location>
        <begin position="269"/>
        <end position="293"/>
    </location>
</feature>
<feature type="transmembrane region" description="Helical" evidence="7">
    <location>
        <begin position="141"/>
        <end position="164"/>
    </location>
</feature>
<gene>
    <name evidence="10" type="ORF">OIDMADRAFT_130166</name>
</gene>
<keyword evidence="4 7" id="KW-0812">Transmembrane</keyword>
<evidence type="ECO:0000256" key="3">
    <source>
        <dbReference type="ARBA" id="ARBA00022448"/>
    </source>
</evidence>
<comment type="subcellular location">
    <subcellularLocation>
        <location evidence="1">Membrane</location>
        <topology evidence="1">Multi-pass membrane protein</topology>
    </subcellularLocation>
</comment>
<dbReference type="EMBL" id="KN832882">
    <property type="protein sequence ID" value="KIM97247.1"/>
    <property type="molecule type" value="Genomic_DNA"/>
</dbReference>
<dbReference type="InParanoid" id="A0A0C3D5R5"/>
<dbReference type="PANTHER" id="PTHR48022:SF79">
    <property type="entry name" value="LACTOSE PERMEASE, PUTATIVE (AFU_ORTHOLOGUE AFUA_6G01860)-RELATED"/>
    <property type="match status" value="1"/>
</dbReference>
<evidence type="ECO:0000256" key="7">
    <source>
        <dbReference type="SAM" id="Phobius"/>
    </source>
</evidence>
<dbReference type="InterPro" id="IPR050360">
    <property type="entry name" value="MFS_Sugar_Transporters"/>
</dbReference>
<feature type="signal peptide" evidence="8">
    <location>
        <begin position="1"/>
        <end position="21"/>
    </location>
</feature>
<organism evidence="10 11">
    <name type="scientific">Oidiodendron maius (strain Zn)</name>
    <dbReference type="NCBI Taxonomy" id="913774"/>
    <lineage>
        <taxon>Eukaryota</taxon>
        <taxon>Fungi</taxon>
        <taxon>Dikarya</taxon>
        <taxon>Ascomycota</taxon>
        <taxon>Pezizomycotina</taxon>
        <taxon>Leotiomycetes</taxon>
        <taxon>Leotiomycetes incertae sedis</taxon>
        <taxon>Myxotrichaceae</taxon>
        <taxon>Oidiodendron</taxon>
    </lineage>
</organism>
<dbReference type="InterPro" id="IPR020846">
    <property type="entry name" value="MFS_dom"/>
</dbReference>
<keyword evidence="6 7" id="KW-0472">Membrane</keyword>
<comment type="similarity">
    <text evidence="2">Belongs to the major facilitator superfamily. Sugar transporter (TC 2.A.1.1) family.</text>
</comment>
<evidence type="ECO:0000256" key="6">
    <source>
        <dbReference type="ARBA" id="ARBA00023136"/>
    </source>
</evidence>
<evidence type="ECO:0000313" key="11">
    <source>
        <dbReference type="Proteomes" id="UP000054321"/>
    </source>
</evidence>
<dbReference type="InterPro" id="IPR036259">
    <property type="entry name" value="MFS_trans_sf"/>
</dbReference>
<feature type="transmembrane region" description="Helical" evidence="7">
    <location>
        <begin position="410"/>
        <end position="433"/>
    </location>
</feature>
<evidence type="ECO:0000256" key="2">
    <source>
        <dbReference type="ARBA" id="ARBA00010992"/>
    </source>
</evidence>
<evidence type="ECO:0000256" key="4">
    <source>
        <dbReference type="ARBA" id="ARBA00022692"/>
    </source>
</evidence>
<dbReference type="PROSITE" id="PS00216">
    <property type="entry name" value="SUGAR_TRANSPORT_1"/>
    <property type="match status" value="1"/>
</dbReference>
<dbReference type="Pfam" id="PF00083">
    <property type="entry name" value="Sugar_tr"/>
    <property type="match status" value="1"/>
</dbReference>
<protein>
    <recommendedName>
        <fullName evidence="9">Major facilitator superfamily (MFS) profile domain-containing protein</fullName>
    </recommendedName>
</protein>
<dbReference type="PROSITE" id="PS50850">
    <property type="entry name" value="MFS"/>
    <property type="match status" value="1"/>
</dbReference>
<feature type="chain" id="PRO_5002163031" description="Major facilitator superfamily (MFS) profile domain-containing protein" evidence="8">
    <location>
        <begin position="22"/>
        <end position="500"/>
    </location>
</feature>
<dbReference type="GO" id="GO:0016020">
    <property type="term" value="C:membrane"/>
    <property type="evidence" value="ECO:0007669"/>
    <property type="project" value="UniProtKB-SubCell"/>
</dbReference>
<evidence type="ECO:0000256" key="5">
    <source>
        <dbReference type="ARBA" id="ARBA00022989"/>
    </source>
</evidence>
<dbReference type="GO" id="GO:0005351">
    <property type="term" value="F:carbohydrate:proton symporter activity"/>
    <property type="evidence" value="ECO:0007669"/>
    <property type="project" value="TreeGrafter"/>
</dbReference>